<protein>
    <submittedName>
        <fullName evidence="3">DegT/DnrJ/EryC1/StrS aminotransferase family protein</fullName>
    </submittedName>
</protein>
<dbReference type="PIRSF" id="PIRSF000390">
    <property type="entry name" value="PLP_StrS"/>
    <property type="match status" value="1"/>
</dbReference>
<dbReference type="RefSeq" id="WP_370397461.1">
    <property type="nucleotide sequence ID" value="NZ_JALBUT010000008.1"/>
</dbReference>
<proteinExistence type="inferred from homology"/>
<dbReference type="Proteomes" id="UP001275932">
    <property type="component" value="Unassembled WGS sequence"/>
</dbReference>
<dbReference type="GO" id="GO:0008483">
    <property type="term" value="F:transaminase activity"/>
    <property type="evidence" value="ECO:0007669"/>
    <property type="project" value="UniProtKB-KW"/>
</dbReference>
<dbReference type="InterPro" id="IPR000653">
    <property type="entry name" value="DegT/StrS_aminotransferase"/>
</dbReference>
<dbReference type="InterPro" id="IPR015424">
    <property type="entry name" value="PyrdxlP-dep_Trfase"/>
</dbReference>
<evidence type="ECO:0000313" key="4">
    <source>
        <dbReference type="Proteomes" id="UP001275932"/>
    </source>
</evidence>
<comment type="similarity">
    <text evidence="1 2">Belongs to the DegT/DnrJ/EryC1 family.</text>
</comment>
<evidence type="ECO:0000256" key="1">
    <source>
        <dbReference type="ARBA" id="ARBA00037999"/>
    </source>
</evidence>
<dbReference type="Gene3D" id="3.90.1150.10">
    <property type="entry name" value="Aspartate Aminotransferase, domain 1"/>
    <property type="match status" value="1"/>
</dbReference>
<name>A0ABU4WKK4_9BACT</name>
<keyword evidence="3" id="KW-0808">Transferase</keyword>
<evidence type="ECO:0000256" key="2">
    <source>
        <dbReference type="RuleBase" id="RU004508"/>
    </source>
</evidence>
<dbReference type="PANTHER" id="PTHR30244">
    <property type="entry name" value="TRANSAMINASE"/>
    <property type="match status" value="1"/>
</dbReference>
<comment type="caution">
    <text evidence="3">The sequence shown here is derived from an EMBL/GenBank/DDBJ whole genome shotgun (WGS) entry which is preliminary data.</text>
</comment>
<reference evidence="3 4" key="1">
    <citation type="submission" date="2022-03" db="EMBL/GenBank/DDBJ databases">
        <title>Novel taxa within the pig intestine.</title>
        <authorList>
            <person name="Wylensek D."/>
            <person name="Bishof K."/>
            <person name="Afrizal A."/>
            <person name="Clavel T."/>
        </authorList>
    </citation>
    <scope>NUCLEOTIDE SEQUENCE [LARGE SCALE GENOMIC DNA]</scope>
    <source>
        <strain evidence="3 4">CLA-KB-P66</strain>
    </source>
</reference>
<keyword evidence="4" id="KW-1185">Reference proteome</keyword>
<dbReference type="Pfam" id="PF01041">
    <property type="entry name" value="DegT_DnrJ_EryC1"/>
    <property type="match status" value="1"/>
</dbReference>
<evidence type="ECO:0000313" key="3">
    <source>
        <dbReference type="EMBL" id="MDX8416007.1"/>
    </source>
</evidence>
<dbReference type="SUPFAM" id="SSF53383">
    <property type="entry name" value="PLP-dependent transferases"/>
    <property type="match status" value="1"/>
</dbReference>
<dbReference type="InterPro" id="IPR015422">
    <property type="entry name" value="PyrdxlP-dep_Trfase_small"/>
</dbReference>
<accession>A0ABU4WKK4</accession>
<sequence>MLESFANWPFFDGGDIKAVGEVLRSGRVNRWTGAKNSEFEESLSTATNAKYAIALANGSVALELALFACGVGEGDEVITSCRTFVASASCAVMRGAKPVVADIDLNSQNITSETVEKCITSKTKAIIAVHHAGFPCDMDSLSALAKKYNLFLIEDCAQAHGAVYKGKPVGSIGDVAAWSFCQDKIITTGGEGGAVTTNSETLWRKMWEYKDHGKSFSAVSDQSKSAGFKWLVESFGTNLRMTEMQAALGVEAYKKLPNWVGLRNRNANAYSETLAKFSCIRLVEVPKDVRHSFYKYYSFVRPENLKDGWDRDRIIAEISSRGVPCFSGTCWNVSAEKAFEGRGWTKPKEELPNAYLLKNSSLMFLVHPTISEADLKKACEIIEDVLGKAQK</sequence>
<dbReference type="InterPro" id="IPR015421">
    <property type="entry name" value="PyrdxlP-dep_Trfase_major"/>
</dbReference>
<dbReference type="EMBL" id="JALBUT010000008">
    <property type="protein sequence ID" value="MDX8416007.1"/>
    <property type="molecule type" value="Genomic_DNA"/>
</dbReference>
<keyword evidence="3" id="KW-0032">Aminotransferase</keyword>
<organism evidence="3 4">
    <name type="scientific">Intestinicryptomonas porci</name>
    <dbReference type="NCBI Taxonomy" id="2926320"/>
    <lineage>
        <taxon>Bacteria</taxon>
        <taxon>Pseudomonadati</taxon>
        <taxon>Verrucomicrobiota</taxon>
        <taxon>Opitutia</taxon>
        <taxon>Opitutales</taxon>
        <taxon>Intestinicryptomonaceae</taxon>
        <taxon>Intestinicryptomonas</taxon>
    </lineage>
</organism>
<gene>
    <name evidence="3" type="ORF">MOX91_07445</name>
</gene>
<keyword evidence="2" id="KW-0663">Pyridoxal phosphate</keyword>
<dbReference type="PANTHER" id="PTHR30244:SF34">
    <property type="entry name" value="DTDP-4-AMINO-4,6-DIDEOXYGALACTOSE TRANSAMINASE"/>
    <property type="match status" value="1"/>
</dbReference>
<dbReference type="Gene3D" id="3.40.640.10">
    <property type="entry name" value="Type I PLP-dependent aspartate aminotransferase-like (Major domain)"/>
    <property type="match status" value="1"/>
</dbReference>
<dbReference type="CDD" id="cd00616">
    <property type="entry name" value="AHBA_syn"/>
    <property type="match status" value="1"/>
</dbReference>